<protein>
    <submittedName>
        <fullName evidence="1">Uncharacterized protein</fullName>
    </submittedName>
</protein>
<sequence length="120" mass="12054">MVASGFRPSAAARLADITTTAAAPSFSPDALPAVTVPALSKAGLSPARLSAVAPWRTNSSVAKATGSPFLCGNGTGTISSAKRPAFCAASALFWLAAAKASCISRVTPYFFATFSAVVPM</sequence>
<reference evidence="1" key="1">
    <citation type="submission" date="2016-10" db="EMBL/GenBank/DDBJ databases">
        <title>Sequence of Gallionella enrichment culture.</title>
        <authorList>
            <person name="Poehlein A."/>
            <person name="Muehling M."/>
            <person name="Daniel R."/>
        </authorList>
    </citation>
    <scope>NUCLEOTIDE SEQUENCE</scope>
</reference>
<organism evidence="1">
    <name type="scientific">mine drainage metagenome</name>
    <dbReference type="NCBI Taxonomy" id="410659"/>
    <lineage>
        <taxon>unclassified sequences</taxon>
        <taxon>metagenomes</taxon>
        <taxon>ecological metagenomes</taxon>
    </lineage>
</organism>
<proteinExistence type="predicted"/>
<accession>A0A1J5RU98</accession>
<name>A0A1J5RU98_9ZZZZ</name>
<dbReference type="AlphaFoldDB" id="A0A1J5RU98"/>
<dbReference type="EMBL" id="MLJW01000104">
    <property type="protein sequence ID" value="OIQ99558.1"/>
    <property type="molecule type" value="Genomic_DNA"/>
</dbReference>
<gene>
    <name evidence="1" type="ORF">GALL_183070</name>
</gene>
<comment type="caution">
    <text evidence="1">The sequence shown here is derived from an EMBL/GenBank/DDBJ whole genome shotgun (WGS) entry which is preliminary data.</text>
</comment>
<evidence type="ECO:0000313" key="1">
    <source>
        <dbReference type="EMBL" id="OIQ99558.1"/>
    </source>
</evidence>